<dbReference type="Proteomes" id="UP000215355">
    <property type="component" value="Chromosome 1"/>
</dbReference>
<proteinExistence type="predicted"/>
<reference evidence="1 2" key="1">
    <citation type="submission" date="2017-06" db="EMBL/GenBank/DDBJ databases">
        <authorList>
            <consortium name="Pathogen Informatics"/>
        </authorList>
    </citation>
    <scope>NUCLEOTIDE SEQUENCE [LARGE SCALE GENOMIC DNA]</scope>
    <source>
        <strain evidence="1 2">NCTC12149</strain>
    </source>
</reference>
<name>A0AAJ5BYX4_9SPHI</name>
<evidence type="ECO:0000313" key="2">
    <source>
        <dbReference type="Proteomes" id="UP000215355"/>
    </source>
</evidence>
<dbReference type="AlphaFoldDB" id="A0AAJ5BYX4"/>
<accession>A0AAJ5BYX4</accession>
<dbReference type="Gene3D" id="2.40.160.20">
    <property type="match status" value="1"/>
</dbReference>
<dbReference type="RefSeq" id="WP_093100644.1">
    <property type="nucleotide sequence ID" value="NZ_FNGK01000007.1"/>
</dbReference>
<sequence length="204" mass="22939">MKQCFKLFLVLLLGLNSVQVLIAQERRYMNHTEFGVMAYDMTFREAGITAQTFNGYLLNPDLAIGGTAGFEKYAVDGIHTFSSVPISLAARYTFLEPGKARLISGLDAGYGIIWEDEPRRKADIAGGIRIAPELGVKLKLSEGTGFISFTLGYQYQAIKAKYTQQKPPIFEPYMDYIQVYPIEGYEETKKMDVHRFSIKVGFGF</sequence>
<dbReference type="InterPro" id="IPR011250">
    <property type="entry name" value="OMP/PagP_B-barrel"/>
</dbReference>
<dbReference type="SUPFAM" id="SSF56925">
    <property type="entry name" value="OMPA-like"/>
    <property type="match status" value="1"/>
</dbReference>
<evidence type="ECO:0000313" key="1">
    <source>
        <dbReference type="EMBL" id="SNV41317.1"/>
    </source>
</evidence>
<gene>
    <name evidence="1" type="ORF">SAMEA4412673_00461</name>
</gene>
<dbReference type="EMBL" id="LT906468">
    <property type="protein sequence ID" value="SNV41317.1"/>
    <property type="molecule type" value="Genomic_DNA"/>
</dbReference>
<dbReference type="KEGG" id="smiz:4412673_00461"/>
<protein>
    <submittedName>
        <fullName evidence="1">Uncharacterized protein</fullName>
    </submittedName>
</protein>
<organism evidence="1 2">
    <name type="scientific">Sphingobacterium mizutaii</name>
    <dbReference type="NCBI Taxonomy" id="1010"/>
    <lineage>
        <taxon>Bacteria</taxon>
        <taxon>Pseudomonadati</taxon>
        <taxon>Bacteroidota</taxon>
        <taxon>Sphingobacteriia</taxon>
        <taxon>Sphingobacteriales</taxon>
        <taxon>Sphingobacteriaceae</taxon>
        <taxon>Sphingobacterium</taxon>
    </lineage>
</organism>